<reference evidence="2" key="1">
    <citation type="submission" date="2022-10" db="EMBL/GenBank/DDBJ databases">
        <authorList>
            <person name="Turner M.S."/>
            <person name="Huang W."/>
        </authorList>
    </citation>
    <scope>NUCLEOTIDE SEQUENCE</scope>
    <source>
        <strain evidence="2">3</strain>
    </source>
</reference>
<keyword evidence="2" id="KW-0489">Methyltransferase</keyword>
<reference evidence="2" key="2">
    <citation type="journal article" date="2023" name="Food Microbiol.">
        <title>Evaluation of the fermentation potential of lactic acid bacteria isolated from herbs, fruits and vegetables as starter cultures in nut-based milk alternatives.</title>
        <authorList>
            <person name="Huang W."/>
            <person name="Dong A."/>
            <person name="Pham H.T."/>
            <person name="Zhou C."/>
            <person name="Huo Z."/>
            <person name="Watjen A.P."/>
            <person name="Prakash S."/>
            <person name="Bang-Berthelsen C.H."/>
            <person name="Turner M.S."/>
        </authorList>
    </citation>
    <scope>NUCLEOTIDE SEQUENCE</scope>
    <source>
        <strain evidence="2">3</strain>
    </source>
</reference>
<dbReference type="InterPro" id="IPR029063">
    <property type="entry name" value="SAM-dependent_MTases_sf"/>
</dbReference>
<dbReference type="GO" id="GO:0032259">
    <property type="term" value="P:methylation"/>
    <property type="evidence" value="ECO:0007669"/>
    <property type="project" value="UniProtKB-KW"/>
</dbReference>
<sequence length="281" mass="31966">MSECLAFFHCIKDTNLIDPVCGSGGMFVQSMKFIEHHNGNKAAVSIIGQEKNPDTRRLAKMNLAIRGISYDLGVQGLGESSSFTDDQHKDMKVDYIMANSPFNLKDCRGENELLDDPRWQGYVVPSKSNANYAWILHMLSKLDVNHGVAGFLLANGALNSDGDEGKIRQKLIENGKVEDIVVLPRDMFYTTDISVTLWILNNNKKAREVNGRQLRDRQNDVLFMDLRRWDDHIEQYSVEKGTKKKKTILDDEQIAKVKSIYQAWQEGTVIVFWLPKEEALV</sequence>
<evidence type="ECO:0000259" key="1">
    <source>
        <dbReference type="Pfam" id="PF02384"/>
    </source>
</evidence>
<dbReference type="GO" id="GO:0003677">
    <property type="term" value="F:DNA binding"/>
    <property type="evidence" value="ECO:0007669"/>
    <property type="project" value="InterPro"/>
</dbReference>
<dbReference type="InterPro" id="IPR003356">
    <property type="entry name" value="DNA_methylase_A-5"/>
</dbReference>
<comment type="caution">
    <text evidence="2">The sequence shown here is derived from an EMBL/GenBank/DDBJ whole genome shotgun (WGS) entry which is preliminary data.</text>
</comment>
<dbReference type="Proteomes" id="UP001152614">
    <property type="component" value="Unassembled WGS sequence"/>
</dbReference>
<dbReference type="GO" id="GO:0008170">
    <property type="term" value="F:N-methyltransferase activity"/>
    <property type="evidence" value="ECO:0007669"/>
    <property type="project" value="InterPro"/>
</dbReference>
<dbReference type="SUPFAM" id="SSF53335">
    <property type="entry name" value="S-adenosyl-L-methionine-dependent methyltransferases"/>
    <property type="match status" value="1"/>
</dbReference>
<gene>
    <name evidence="2" type="ORF">OGZ51_10140</name>
</gene>
<accession>A0A9X4S591</accession>
<dbReference type="Pfam" id="PF02384">
    <property type="entry name" value="N6_Mtase"/>
    <property type="match status" value="1"/>
</dbReference>
<dbReference type="InterPro" id="IPR052916">
    <property type="entry name" value="Type-I_RE_MTase_Subunit"/>
</dbReference>
<proteinExistence type="predicted"/>
<dbReference type="PANTHER" id="PTHR42998">
    <property type="entry name" value="TYPE I RESTRICTION ENZYME HINDVIIP M PROTEIN-RELATED"/>
    <property type="match status" value="1"/>
</dbReference>
<feature type="domain" description="DNA methylase adenine-specific" evidence="1">
    <location>
        <begin position="13"/>
        <end position="266"/>
    </location>
</feature>
<dbReference type="EMBL" id="JAOWLY010000010">
    <property type="protein sequence ID" value="MDG4984503.1"/>
    <property type="molecule type" value="Genomic_DNA"/>
</dbReference>
<name>A0A9X4S591_9LACT</name>
<dbReference type="AlphaFoldDB" id="A0A9X4S591"/>
<dbReference type="PANTHER" id="PTHR42998:SF1">
    <property type="entry name" value="TYPE I RESTRICTION ENZYME HINDI METHYLASE SUBUNIT"/>
    <property type="match status" value="1"/>
</dbReference>
<protein>
    <submittedName>
        <fullName evidence="2">SAM-dependent methyltransferase</fullName>
    </submittedName>
</protein>
<evidence type="ECO:0000313" key="3">
    <source>
        <dbReference type="Proteomes" id="UP001152614"/>
    </source>
</evidence>
<organism evidence="2 3">
    <name type="scientific">Lactococcus lactis</name>
    <dbReference type="NCBI Taxonomy" id="1358"/>
    <lineage>
        <taxon>Bacteria</taxon>
        <taxon>Bacillati</taxon>
        <taxon>Bacillota</taxon>
        <taxon>Bacilli</taxon>
        <taxon>Lactobacillales</taxon>
        <taxon>Streptococcaceae</taxon>
        <taxon>Lactococcus</taxon>
    </lineage>
</organism>
<keyword evidence="2" id="KW-0808">Transferase</keyword>
<evidence type="ECO:0000313" key="2">
    <source>
        <dbReference type="EMBL" id="MDG4984503.1"/>
    </source>
</evidence>
<dbReference type="Gene3D" id="3.40.50.150">
    <property type="entry name" value="Vaccinia Virus protein VP39"/>
    <property type="match status" value="1"/>
</dbReference>